<keyword evidence="9 12" id="KW-1133">Transmembrane helix</keyword>
<dbReference type="PANTHER" id="PTHR30009">
    <property type="entry name" value="CYTOCHROME C-TYPE SYNTHESIS PROTEIN AND PTS TRANSMEMBRANE COMPONENT"/>
    <property type="match status" value="1"/>
</dbReference>
<evidence type="ECO:0000256" key="12">
    <source>
        <dbReference type="SAM" id="Phobius"/>
    </source>
</evidence>
<keyword evidence="3" id="KW-1003">Cell membrane</keyword>
<dbReference type="PROSITE" id="PS01035">
    <property type="entry name" value="PTS_EIIB_TYPE_1_CYS"/>
    <property type="match status" value="1"/>
</dbReference>
<feature type="transmembrane region" description="Helical" evidence="12">
    <location>
        <begin position="401"/>
        <end position="428"/>
    </location>
</feature>
<feature type="transmembrane region" description="Helical" evidence="12">
    <location>
        <begin position="173"/>
        <end position="197"/>
    </location>
</feature>
<dbReference type="InterPro" id="IPR013013">
    <property type="entry name" value="PTS_EIIC_1"/>
</dbReference>
<keyword evidence="16" id="KW-1185">Reference proteome</keyword>
<keyword evidence="5" id="KW-0808">Transferase</keyword>
<keyword evidence="7 12" id="KW-0812">Transmembrane</keyword>
<feature type="transmembrane region" description="Helical" evidence="12">
    <location>
        <begin position="459"/>
        <end position="481"/>
    </location>
</feature>
<keyword evidence="2" id="KW-0813">Transport</keyword>
<evidence type="ECO:0000256" key="11">
    <source>
        <dbReference type="PROSITE-ProRule" id="PRU00421"/>
    </source>
</evidence>
<dbReference type="PROSITE" id="PS51098">
    <property type="entry name" value="PTS_EIIB_TYPE_1"/>
    <property type="match status" value="1"/>
</dbReference>
<evidence type="ECO:0000256" key="9">
    <source>
        <dbReference type="ARBA" id="ARBA00022989"/>
    </source>
</evidence>
<evidence type="ECO:0000259" key="14">
    <source>
        <dbReference type="PROSITE" id="PS51103"/>
    </source>
</evidence>
<feature type="domain" description="PTS EIIC type-1" evidence="14">
    <location>
        <begin position="31"/>
        <end position="493"/>
    </location>
</feature>
<dbReference type="RefSeq" id="WP_281749176.1">
    <property type="nucleotide sequence ID" value="NZ_AP026933.1"/>
</dbReference>
<evidence type="ECO:0000313" key="15">
    <source>
        <dbReference type="EMBL" id="BDT03018.1"/>
    </source>
</evidence>
<evidence type="ECO:0000256" key="10">
    <source>
        <dbReference type="ARBA" id="ARBA00023136"/>
    </source>
</evidence>
<protein>
    <submittedName>
        <fullName evidence="15">PTS glucose transporter subunit IIB</fullName>
    </submittedName>
</protein>
<evidence type="ECO:0000256" key="7">
    <source>
        <dbReference type="ARBA" id="ARBA00022692"/>
    </source>
</evidence>
<feature type="transmembrane region" description="Helical" evidence="12">
    <location>
        <begin position="77"/>
        <end position="110"/>
    </location>
</feature>
<dbReference type="InterPro" id="IPR003352">
    <property type="entry name" value="PTS_EIIC"/>
</dbReference>
<gene>
    <name evidence="15" type="ORF">SHM_06640</name>
</gene>
<evidence type="ECO:0000256" key="1">
    <source>
        <dbReference type="ARBA" id="ARBA00004651"/>
    </source>
</evidence>
<keyword evidence="10 12" id="KW-0472">Membrane</keyword>
<feature type="transmembrane region" description="Helical" evidence="12">
    <location>
        <begin position="43"/>
        <end position="65"/>
    </location>
</feature>
<dbReference type="Pfam" id="PF00367">
    <property type="entry name" value="PTS_EIIB"/>
    <property type="match status" value="1"/>
</dbReference>
<dbReference type="InterPro" id="IPR018113">
    <property type="entry name" value="PTrfase_EIIB_Cys"/>
</dbReference>
<reference evidence="15 16" key="1">
    <citation type="journal article" date="2022" name="Front. Microbiol.">
        <title>Male-killing mechanisms vary between Spiroplasma species.</title>
        <authorList>
            <person name="Arai H."/>
            <person name="Inoue M."/>
            <person name="Kageyama D."/>
        </authorList>
    </citation>
    <scope>NUCLEOTIDE SEQUENCE [LARGE SCALE GENOMIC DNA]</scope>
    <source>
        <strain evidence="16">sHm</strain>
    </source>
</reference>
<evidence type="ECO:0000256" key="8">
    <source>
        <dbReference type="ARBA" id="ARBA00022777"/>
    </source>
</evidence>
<keyword evidence="8" id="KW-0418">Kinase</keyword>
<evidence type="ECO:0000256" key="5">
    <source>
        <dbReference type="ARBA" id="ARBA00022679"/>
    </source>
</evidence>
<proteinExistence type="predicted"/>
<comment type="subcellular location">
    <subcellularLocation>
        <location evidence="1">Cell membrane</location>
        <topology evidence="1">Multi-pass membrane protein</topology>
    </subcellularLocation>
</comment>
<dbReference type="Pfam" id="PF02378">
    <property type="entry name" value="PTS_EIIC"/>
    <property type="match status" value="1"/>
</dbReference>
<name>A0ABM8BT65_9MOLU</name>
<dbReference type="NCBIfam" id="TIGR00826">
    <property type="entry name" value="EIIB_glc"/>
    <property type="match status" value="1"/>
</dbReference>
<feature type="active site" description="Phosphocysteine intermediate; for EIIB activity" evidence="11">
    <location>
        <position position="630"/>
    </location>
</feature>
<evidence type="ECO:0000256" key="4">
    <source>
        <dbReference type="ARBA" id="ARBA00022597"/>
    </source>
</evidence>
<feature type="transmembrane region" description="Helical" evidence="12">
    <location>
        <begin position="353"/>
        <end position="371"/>
    </location>
</feature>
<dbReference type="Gene3D" id="3.30.1360.60">
    <property type="entry name" value="Glucose permease domain IIB"/>
    <property type="match status" value="1"/>
</dbReference>
<dbReference type="Proteomes" id="UP001163387">
    <property type="component" value="Chromosome"/>
</dbReference>
<feature type="transmembrane region" description="Helical" evidence="12">
    <location>
        <begin position="435"/>
        <end position="453"/>
    </location>
</feature>
<evidence type="ECO:0000259" key="13">
    <source>
        <dbReference type="PROSITE" id="PS51098"/>
    </source>
</evidence>
<feature type="transmembrane region" description="Helical" evidence="12">
    <location>
        <begin position="378"/>
        <end position="395"/>
    </location>
</feature>
<dbReference type="PANTHER" id="PTHR30009:SF20">
    <property type="entry name" value="PTS SYSTEM GLUCOSE-SPECIFIC EIICB COMPONENT-RELATED"/>
    <property type="match status" value="1"/>
</dbReference>
<evidence type="ECO:0000256" key="3">
    <source>
        <dbReference type="ARBA" id="ARBA00022475"/>
    </source>
</evidence>
<evidence type="ECO:0000313" key="16">
    <source>
        <dbReference type="Proteomes" id="UP001163387"/>
    </source>
</evidence>
<dbReference type="SUPFAM" id="SSF55604">
    <property type="entry name" value="Glucose permease domain IIB"/>
    <property type="match status" value="1"/>
</dbReference>
<evidence type="ECO:0000256" key="6">
    <source>
        <dbReference type="ARBA" id="ARBA00022683"/>
    </source>
</evidence>
<sequence length="686" mass="74483">MSKFFHSKQTSPEDKKNPSFTFKGTFNKLGGKMFGKMQNLSRAIVLPIATLPIAGLLLGIGGGVASALKQLPNHDSLVAIINIFSIMQSAGNVVFANLGLIFAISIAFGFAKASKGVAALSGFITFIVMTSVISGMFFWNPKTGMLGFDPWGLGEGAKITPESGKSSGLFSSVLGLFPTFDTSVLGGILVGWLVSIVHNHSYNIRMPRVLAFFGGERFVPILAVFVGIGMGLAFFFIWPMLLIAFREIGNGLAAGMNTGQLTDGQLTGDNFHPTVGGAFIAMFFGITERLLIPTGLHHVQYAPFWYTGIGGNWINESGDHFVGAYNIFFGQFASNAVGHMNQTPGTMFMSGRFAYMQYGYPFAALAMWMLARPENKKMVGGILGSAALTSFLTGVTEPLLFSFLFVAPLCFVFHAFMAGISFMMAYLLNIVVGQGFAAGFIDFSFFGILPSILGKETGFYWVFVTGLIMAPAYFFGFYYIIKWRNYKTLGREEGELATNLALQSVESSLDKSSKKGRTKVENLLLGLGGALNIIDVNAKDKVLVATLKDANIYSKALLRLSGTKNIKVIANKVEITYLDGAESIHKTLQAEMTKKQTLTPDTNKDKNNDMLENIFKGLGGRSNVKLLDNCATRLRVTVFDETKIDDNILKSTGAVGIFKKGTAIQVIYGPQVGNIKNDLLKTWTPK</sequence>
<feature type="transmembrane region" description="Helical" evidence="12">
    <location>
        <begin position="117"/>
        <end position="139"/>
    </location>
</feature>
<accession>A0ABM8BT65</accession>
<keyword evidence="6" id="KW-0598">Phosphotransferase system</keyword>
<evidence type="ECO:0000256" key="2">
    <source>
        <dbReference type="ARBA" id="ARBA00022448"/>
    </source>
</evidence>
<dbReference type="InterPro" id="IPR001996">
    <property type="entry name" value="PTS_IIB_1"/>
</dbReference>
<dbReference type="PROSITE" id="PS51103">
    <property type="entry name" value="PTS_EIIC_TYPE_1"/>
    <property type="match status" value="1"/>
</dbReference>
<dbReference type="EMBL" id="AP026933">
    <property type="protein sequence ID" value="BDT03018.1"/>
    <property type="molecule type" value="Genomic_DNA"/>
</dbReference>
<feature type="domain" description="PTS EIIB type-1" evidence="13">
    <location>
        <begin position="608"/>
        <end position="686"/>
    </location>
</feature>
<keyword evidence="4 15" id="KW-0762">Sugar transport</keyword>
<dbReference type="InterPro" id="IPR036878">
    <property type="entry name" value="Glu_permease_IIB"/>
</dbReference>
<dbReference type="CDD" id="cd00212">
    <property type="entry name" value="PTS_IIB_glc"/>
    <property type="match status" value="1"/>
</dbReference>
<feature type="transmembrane region" description="Helical" evidence="12">
    <location>
        <begin position="218"/>
        <end position="238"/>
    </location>
</feature>
<organism evidence="15 16">
    <name type="scientific">Spiroplasma ixodetis</name>
    <dbReference type="NCBI Taxonomy" id="2141"/>
    <lineage>
        <taxon>Bacteria</taxon>
        <taxon>Bacillati</taxon>
        <taxon>Mycoplasmatota</taxon>
        <taxon>Mollicutes</taxon>
        <taxon>Entomoplasmatales</taxon>
        <taxon>Spiroplasmataceae</taxon>
        <taxon>Spiroplasma</taxon>
    </lineage>
</organism>
<dbReference type="InterPro" id="IPR050429">
    <property type="entry name" value="PTS_Glucose_EIICBA"/>
</dbReference>